<organism evidence="1 2">
    <name type="scientific">candidate division CSSED10-310 bacterium</name>
    <dbReference type="NCBI Taxonomy" id="2855610"/>
    <lineage>
        <taxon>Bacteria</taxon>
        <taxon>Bacteria division CSSED10-310</taxon>
    </lineage>
</organism>
<dbReference type="Proteomes" id="UP001594351">
    <property type="component" value="Unassembled WGS sequence"/>
</dbReference>
<gene>
    <name evidence="1" type="ORF">ACFL27_17255</name>
</gene>
<accession>A0ABV6Z0H5</accession>
<sequence>VAWATGNIVRLRKLTGKQESLLLPKRPTIVTGLCFVDKQLLAVMLSGSEPVLELWELPSTWL</sequence>
<evidence type="ECO:0000313" key="2">
    <source>
        <dbReference type="Proteomes" id="UP001594351"/>
    </source>
</evidence>
<keyword evidence="2" id="KW-1185">Reference proteome</keyword>
<name>A0ABV6Z0H5_UNCC1</name>
<feature type="non-terminal residue" evidence="1">
    <location>
        <position position="1"/>
    </location>
</feature>
<evidence type="ECO:0008006" key="3">
    <source>
        <dbReference type="Google" id="ProtNLM"/>
    </source>
</evidence>
<evidence type="ECO:0000313" key="1">
    <source>
        <dbReference type="EMBL" id="MFC1851942.1"/>
    </source>
</evidence>
<protein>
    <recommendedName>
        <fullName evidence="3">WD40 repeat domain-containing protein</fullName>
    </recommendedName>
</protein>
<comment type="caution">
    <text evidence="1">The sequence shown here is derived from an EMBL/GenBank/DDBJ whole genome shotgun (WGS) entry which is preliminary data.</text>
</comment>
<dbReference type="EMBL" id="JBHPBY010000244">
    <property type="protein sequence ID" value="MFC1851942.1"/>
    <property type="molecule type" value="Genomic_DNA"/>
</dbReference>
<reference evidence="1 2" key="1">
    <citation type="submission" date="2024-09" db="EMBL/GenBank/DDBJ databases">
        <title>Laminarin stimulates single cell rates of sulfate reduction while oxygen inhibits transcriptomic activity in coastal marine sediment.</title>
        <authorList>
            <person name="Lindsay M."/>
            <person name="Orcutt B."/>
            <person name="Emerson D."/>
            <person name="Stepanauskas R."/>
            <person name="D'Angelo T."/>
        </authorList>
    </citation>
    <scope>NUCLEOTIDE SEQUENCE [LARGE SCALE GENOMIC DNA]</scope>
    <source>
        <strain evidence="1">SAG AM-311-K15</strain>
    </source>
</reference>
<proteinExistence type="predicted"/>